<feature type="chain" id="PRO_5009310964" evidence="1">
    <location>
        <begin position="22"/>
        <end position="84"/>
    </location>
</feature>
<evidence type="ECO:0000313" key="3">
    <source>
        <dbReference type="WBParaSite" id="Hba_11530"/>
    </source>
</evidence>
<dbReference type="AlphaFoldDB" id="A0A1I7X1T2"/>
<feature type="signal peptide" evidence="1">
    <location>
        <begin position="1"/>
        <end position="21"/>
    </location>
</feature>
<protein>
    <submittedName>
        <fullName evidence="3">VWFA domain-containing protein</fullName>
    </submittedName>
</protein>
<keyword evidence="1" id="KW-0732">Signal</keyword>
<evidence type="ECO:0000313" key="2">
    <source>
        <dbReference type="Proteomes" id="UP000095283"/>
    </source>
</evidence>
<dbReference type="Proteomes" id="UP000095283">
    <property type="component" value="Unplaced"/>
</dbReference>
<dbReference type="WBParaSite" id="Hba_11530">
    <property type="protein sequence ID" value="Hba_11530"/>
    <property type="gene ID" value="Hba_11530"/>
</dbReference>
<keyword evidence="2" id="KW-1185">Reference proteome</keyword>
<accession>A0A1I7X1T2</accession>
<reference evidence="3" key="1">
    <citation type="submission" date="2016-11" db="UniProtKB">
        <authorList>
            <consortium name="WormBaseParasite"/>
        </authorList>
    </citation>
    <scope>IDENTIFICATION</scope>
</reference>
<evidence type="ECO:0000256" key="1">
    <source>
        <dbReference type="SAM" id="SignalP"/>
    </source>
</evidence>
<proteinExistence type="predicted"/>
<sequence length="84" mass="9430">MLHILAVIGISALLHHSNVQSACYFKNVSVSCRRNVILAIDVTSNINRIEGLEEEFYFIEDWVIPQLDIRDGYVSVGMTAYGLS</sequence>
<name>A0A1I7X1T2_HETBA</name>
<organism evidence="2 3">
    <name type="scientific">Heterorhabditis bacteriophora</name>
    <name type="common">Entomopathogenic nematode worm</name>
    <dbReference type="NCBI Taxonomy" id="37862"/>
    <lineage>
        <taxon>Eukaryota</taxon>
        <taxon>Metazoa</taxon>
        <taxon>Ecdysozoa</taxon>
        <taxon>Nematoda</taxon>
        <taxon>Chromadorea</taxon>
        <taxon>Rhabditida</taxon>
        <taxon>Rhabditina</taxon>
        <taxon>Rhabditomorpha</taxon>
        <taxon>Strongyloidea</taxon>
        <taxon>Heterorhabditidae</taxon>
        <taxon>Heterorhabditis</taxon>
    </lineage>
</organism>